<dbReference type="Pfam" id="PF02517">
    <property type="entry name" value="Rce1-like"/>
    <property type="match status" value="1"/>
</dbReference>
<evidence type="ECO:0000313" key="4">
    <source>
        <dbReference type="Proteomes" id="UP000317430"/>
    </source>
</evidence>
<name>A0A5C5SAJ0_9STRE</name>
<keyword evidence="3" id="KW-0378">Hydrolase</keyword>
<keyword evidence="3" id="KW-0645">Protease</keyword>
<gene>
    <name evidence="3" type="ORF">FRX57_05980</name>
</gene>
<comment type="similarity">
    <text evidence="1">Belongs to the UPF0177 family.</text>
</comment>
<comment type="caution">
    <text evidence="3">The sequence shown here is derived from an EMBL/GenBank/DDBJ whole genome shotgun (WGS) entry which is preliminary data.</text>
</comment>
<dbReference type="OrthoDB" id="2414621at2"/>
<reference evidence="3 4" key="1">
    <citation type="submission" date="2019-08" db="EMBL/GenBank/DDBJ databases">
        <authorList>
            <person name="Lei W."/>
        </authorList>
    </citation>
    <scope>NUCLEOTIDE SEQUENCE [LARGE SCALE GENOMIC DNA]</scope>
    <source>
        <strain evidence="3 4">CCUG 66496</strain>
    </source>
</reference>
<dbReference type="EMBL" id="VOHL01000005">
    <property type="protein sequence ID" value="TWS97203.1"/>
    <property type="molecule type" value="Genomic_DNA"/>
</dbReference>
<dbReference type="Proteomes" id="UP000317430">
    <property type="component" value="Unassembled WGS sequence"/>
</dbReference>
<proteinExistence type="inferred from homology"/>
<dbReference type="InterPro" id="IPR003675">
    <property type="entry name" value="Rce1/LyrA-like_dom"/>
</dbReference>
<evidence type="ECO:0000256" key="1">
    <source>
        <dbReference type="ARBA" id="ARBA00009067"/>
    </source>
</evidence>
<sequence>MPIGFILLPYLITKKKSLLSESVETSFNIKSMILLAVSLFLADLLFFKTGESFNQLIIATSEEFLFRYLVYNILRHSMTKWQSIVINSLLFALVLHLNYDVVDNLLLRFPLALLFSYLSQRFGLQYAIASHWLYNLTVIKFGF</sequence>
<dbReference type="GO" id="GO:0080120">
    <property type="term" value="P:CAAX-box protein maturation"/>
    <property type="evidence" value="ECO:0007669"/>
    <property type="project" value="UniProtKB-ARBA"/>
</dbReference>
<dbReference type="GO" id="GO:0004175">
    <property type="term" value="F:endopeptidase activity"/>
    <property type="evidence" value="ECO:0007669"/>
    <property type="project" value="UniProtKB-ARBA"/>
</dbReference>
<evidence type="ECO:0000259" key="2">
    <source>
        <dbReference type="Pfam" id="PF02517"/>
    </source>
</evidence>
<organism evidence="3 4">
    <name type="scientific">Streptococcus cuniculipharyngis</name>
    <dbReference type="NCBI Taxonomy" id="1562651"/>
    <lineage>
        <taxon>Bacteria</taxon>
        <taxon>Bacillati</taxon>
        <taxon>Bacillota</taxon>
        <taxon>Bacilli</taxon>
        <taxon>Lactobacillales</taxon>
        <taxon>Streptococcaceae</taxon>
        <taxon>Streptococcus</taxon>
    </lineage>
</organism>
<keyword evidence="3" id="KW-0482">Metalloprotease</keyword>
<evidence type="ECO:0000313" key="3">
    <source>
        <dbReference type="EMBL" id="TWS97203.1"/>
    </source>
</evidence>
<dbReference type="AlphaFoldDB" id="A0A5C5SAJ0"/>
<dbReference type="GO" id="GO:0008237">
    <property type="term" value="F:metallopeptidase activity"/>
    <property type="evidence" value="ECO:0007669"/>
    <property type="project" value="UniProtKB-KW"/>
</dbReference>
<feature type="domain" description="CAAX prenyl protease 2/Lysostaphin resistance protein A-like" evidence="2">
    <location>
        <begin position="56"/>
        <end position="136"/>
    </location>
</feature>
<protein>
    <submittedName>
        <fullName evidence="3">CPBP family intramembrane metalloprotease</fullName>
    </submittedName>
</protein>
<keyword evidence="4" id="KW-1185">Reference proteome</keyword>
<dbReference type="GO" id="GO:0006508">
    <property type="term" value="P:proteolysis"/>
    <property type="evidence" value="ECO:0007669"/>
    <property type="project" value="UniProtKB-KW"/>
</dbReference>
<accession>A0A5C5SAJ0</accession>